<sequence>MESLSEGELVTNGAAVGDNMSISTPTPKKRGRPRKSEQAPKKKGMTTRNNKSKEHSDSAEGQSVCLGAAVMEISWNLEEEITKVIKKGVELGVDFKIAGKIGVCKGSWSLEMEARRRFIVERLSSEAALDLFRLKVGENILNTHYEIPKLAEIAARECNGLCNTIITIARAMANWRTPEE</sequence>
<reference evidence="3" key="1">
    <citation type="journal article" date="2019" name="Gigascience">
        <title>De novo genome assembly of the endangered Acer yangbiense, a plant species with extremely small populations endemic to Yunnan Province, China.</title>
        <authorList>
            <person name="Yang J."/>
            <person name="Wariss H.M."/>
            <person name="Tao L."/>
            <person name="Zhang R."/>
            <person name="Yun Q."/>
            <person name="Hollingsworth P."/>
            <person name="Dao Z."/>
            <person name="Luo G."/>
            <person name="Guo H."/>
            <person name="Ma Y."/>
            <person name="Sun W."/>
        </authorList>
    </citation>
    <scope>NUCLEOTIDE SEQUENCE [LARGE SCALE GENOMIC DNA]</scope>
    <source>
        <strain evidence="3">cv. Malutang</strain>
    </source>
</reference>
<proteinExistence type="predicted"/>
<comment type="caution">
    <text evidence="2">The sequence shown here is derived from an EMBL/GenBank/DDBJ whole genome shotgun (WGS) entry which is preliminary data.</text>
</comment>
<keyword evidence="3" id="KW-1185">Reference proteome</keyword>
<evidence type="ECO:0000313" key="3">
    <source>
        <dbReference type="Proteomes" id="UP000323000"/>
    </source>
</evidence>
<dbReference type="GO" id="GO:0043531">
    <property type="term" value="F:ADP binding"/>
    <property type="evidence" value="ECO:0007669"/>
    <property type="project" value="InterPro"/>
</dbReference>
<dbReference type="Proteomes" id="UP000323000">
    <property type="component" value="Chromosome 2"/>
</dbReference>
<protein>
    <submittedName>
        <fullName evidence="2">Uncharacterized protein</fullName>
    </submittedName>
</protein>
<gene>
    <name evidence="2" type="ORF">EZV62_004074</name>
</gene>
<organism evidence="2 3">
    <name type="scientific">Acer yangbiense</name>
    <dbReference type="NCBI Taxonomy" id="1000413"/>
    <lineage>
        <taxon>Eukaryota</taxon>
        <taxon>Viridiplantae</taxon>
        <taxon>Streptophyta</taxon>
        <taxon>Embryophyta</taxon>
        <taxon>Tracheophyta</taxon>
        <taxon>Spermatophyta</taxon>
        <taxon>Magnoliopsida</taxon>
        <taxon>eudicotyledons</taxon>
        <taxon>Gunneridae</taxon>
        <taxon>Pentapetalae</taxon>
        <taxon>rosids</taxon>
        <taxon>malvids</taxon>
        <taxon>Sapindales</taxon>
        <taxon>Sapindaceae</taxon>
        <taxon>Hippocastanoideae</taxon>
        <taxon>Acereae</taxon>
        <taxon>Acer</taxon>
    </lineage>
</organism>
<dbReference type="OrthoDB" id="664960at2759"/>
<dbReference type="AlphaFoldDB" id="A0A5C7IJ98"/>
<dbReference type="EMBL" id="VAHF01000002">
    <property type="protein sequence ID" value="TXG69139.1"/>
    <property type="molecule type" value="Genomic_DNA"/>
</dbReference>
<evidence type="ECO:0000256" key="1">
    <source>
        <dbReference type="SAM" id="MobiDB-lite"/>
    </source>
</evidence>
<name>A0A5C7IJ98_9ROSI</name>
<evidence type="ECO:0000313" key="2">
    <source>
        <dbReference type="EMBL" id="TXG69139.1"/>
    </source>
</evidence>
<feature type="region of interest" description="Disordered" evidence="1">
    <location>
        <begin position="1"/>
        <end position="60"/>
    </location>
</feature>
<accession>A0A5C7IJ98</accession>